<keyword evidence="2" id="KW-1185">Reference proteome</keyword>
<dbReference type="Proteomes" id="UP000650511">
    <property type="component" value="Unassembled WGS sequence"/>
</dbReference>
<evidence type="ECO:0000313" key="2">
    <source>
        <dbReference type="Proteomes" id="UP000650511"/>
    </source>
</evidence>
<evidence type="ECO:0000313" key="1">
    <source>
        <dbReference type="EMBL" id="GGI04819.1"/>
    </source>
</evidence>
<name>A0A8J3A8Q8_9ACTN</name>
<dbReference type="EMBL" id="BMHA01000003">
    <property type="protein sequence ID" value="GGI04819.1"/>
    <property type="molecule type" value="Genomic_DNA"/>
</dbReference>
<comment type="caution">
    <text evidence="1">The sequence shown here is derived from an EMBL/GenBank/DDBJ whole genome shotgun (WGS) entry which is preliminary data.</text>
</comment>
<accession>A0A8J3A8Q8</accession>
<gene>
    <name evidence="1" type="ORF">GCM10011354_11000</name>
</gene>
<reference evidence="1" key="2">
    <citation type="submission" date="2020-09" db="EMBL/GenBank/DDBJ databases">
        <authorList>
            <person name="Sun Q."/>
            <person name="Zhou Y."/>
        </authorList>
    </citation>
    <scope>NUCLEOTIDE SEQUENCE</scope>
    <source>
        <strain evidence="1">CGMCC 1.14988</strain>
    </source>
</reference>
<sequence>MGADGVGRRDVQTEREDCAVHEQWSVEVLADRLRSADLRGDTLGLAHGLPRLYRELAAAVGAAEAGRRFDRVLAVALATT</sequence>
<reference evidence="1" key="1">
    <citation type="journal article" date="2014" name="Int. J. Syst. Evol. Microbiol.">
        <title>Complete genome sequence of Corynebacterium casei LMG S-19264T (=DSM 44701T), isolated from a smear-ripened cheese.</title>
        <authorList>
            <consortium name="US DOE Joint Genome Institute (JGI-PGF)"/>
            <person name="Walter F."/>
            <person name="Albersmeier A."/>
            <person name="Kalinowski J."/>
            <person name="Ruckert C."/>
        </authorList>
    </citation>
    <scope>NUCLEOTIDE SEQUENCE</scope>
    <source>
        <strain evidence="1">CGMCC 1.14988</strain>
    </source>
</reference>
<dbReference type="AlphaFoldDB" id="A0A8J3A8Q8"/>
<protein>
    <submittedName>
        <fullName evidence="1">Uncharacterized protein</fullName>
    </submittedName>
</protein>
<proteinExistence type="predicted"/>
<organism evidence="1 2">
    <name type="scientific">Egicoccus halophilus</name>
    <dbReference type="NCBI Taxonomy" id="1670830"/>
    <lineage>
        <taxon>Bacteria</taxon>
        <taxon>Bacillati</taxon>
        <taxon>Actinomycetota</taxon>
        <taxon>Nitriliruptoria</taxon>
        <taxon>Egicoccales</taxon>
        <taxon>Egicoccaceae</taxon>
        <taxon>Egicoccus</taxon>
    </lineage>
</organism>